<dbReference type="Proteomes" id="UP000008136">
    <property type="component" value="Chromosome"/>
</dbReference>
<evidence type="ECO:0008006" key="3">
    <source>
        <dbReference type="Google" id="ProtNLM"/>
    </source>
</evidence>
<evidence type="ECO:0000313" key="2">
    <source>
        <dbReference type="Proteomes" id="UP000008136"/>
    </source>
</evidence>
<reference evidence="1 2" key="1">
    <citation type="submission" date="2011-03" db="EMBL/GenBank/DDBJ databases">
        <title>The complete genome of Archaeoglobus veneficus SNP6.</title>
        <authorList>
            <consortium name="US DOE Joint Genome Institute (JGI-PGF)"/>
            <person name="Lucas S."/>
            <person name="Copeland A."/>
            <person name="Lapidus A."/>
            <person name="Bruce D."/>
            <person name="Goodwin L."/>
            <person name="Pitluck S."/>
            <person name="Kyrpides N."/>
            <person name="Mavromatis K."/>
            <person name="Pagani I."/>
            <person name="Ivanova N."/>
            <person name="Mikhailova N."/>
            <person name="Lu M."/>
            <person name="Detter J.C."/>
            <person name="Tapia R."/>
            <person name="Han C."/>
            <person name="Land M."/>
            <person name="Hauser L."/>
            <person name="Markowitz V."/>
            <person name="Cheng J.-F."/>
            <person name="Hugenholtz P."/>
            <person name="Woyke T."/>
            <person name="Wu D."/>
            <person name="Spring S."/>
            <person name="Brambilla E."/>
            <person name="Klenk H.-P."/>
            <person name="Eisen J.A."/>
        </authorList>
    </citation>
    <scope>NUCLEOTIDE SEQUENCE [LARGE SCALE GENOMIC DNA]</scope>
    <source>
        <strain>SNP6</strain>
    </source>
</reference>
<name>F2KP87_ARCVS</name>
<dbReference type="GeneID" id="10394612"/>
<keyword evidence="2" id="KW-1185">Reference proteome</keyword>
<dbReference type="EMBL" id="CP002588">
    <property type="protein sequence ID" value="AEA47491.1"/>
    <property type="molecule type" value="Genomic_DNA"/>
</dbReference>
<dbReference type="eggNOG" id="arCOG04164">
    <property type="taxonomic scope" value="Archaea"/>
</dbReference>
<dbReference type="InterPro" id="IPR010581">
    <property type="entry name" value="DUF1152"/>
</dbReference>
<dbReference type="RefSeq" id="WP_013684152.1">
    <property type="nucleotide sequence ID" value="NC_015320.1"/>
</dbReference>
<dbReference type="AlphaFoldDB" id="F2KP87"/>
<dbReference type="KEGG" id="ave:Arcve_1488"/>
<dbReference type="OrthoDB" id="275458at2157"/>
<evidence type="ECO:0000313" key="1">
    <source>
        <dbReference type="EMBL" id="AEA47491.1"/>
    </source>
</evidence>
<gene>
    <name evidence="1" type="ordered locus">Arcve_1488</name>
</gene>
<dbReference type="Pfam" id="PF06626">
    <property type="entry name" value="DUF1152"/>
    <property type="match status" value="1"/>
</dbReference>
<organism evidence="1 2">
    <name type="scientific">Archaeoglobus veneficus (strain DSM 11195 / SNP6)</name>
    <dbReference type="NCBI Taxonomy" id="693661"/>
    <lineage>
        <taxon>Archaea</taxon>
        <taxon>Methanobacteriati</taxon>
        <taxon>Methanobacteriota</taxon>
        <taxon>Archaeoglobi</taxon>
        <taxon>Archaeoglobales</taxon>
        <taxon>Archaeoglobaceae</taxon>
        <taxon>Archaeoglobus</taxon>
    </lineage>
</organism>
<protein>
    <recommendedName>
        <fullName evidence="3">DUF1152 domain-containing protein</fullName>
    </recommendedName>
</protein>
<proteinExistence type="predicted"/>
<sequence length="301" mass="32301">MLSVLEANRVMLIGIGGGGDVVSAFVIGEMLKEYGIDYICGGVVWERFRRDPKPGPRSIEEIENAEVINECLAWMKGAKIGRLKPIVAEVAEIAGNAVGVDITKGVARLTRSIREFAREEDIEIIIGVDAGGDALARGSEKGLVSPLSDALMIAALSPLNSIVAVVGFGSDGELSRKEIEGYLSELAANGGLIGAILIDRKTASRIYPLVERIETEASRVPLLAALGYNGVYTIWDGYEIEVSILNALAFFIDAKKLYELNPMAKAVKGCNSIQEANEALHRIGIKTELDIELELASSGRE</sequence>
<accession>F2KP87</accession>
<dbReference type="HOGENOM" id="CLU_069296_0_0_2"/>
<dbReference type="STRING" id="693661.Arcve_1488"/>